<comment type="similarity">
    <text evidence="2 10 11">Belongs to the TonB-dependent receptor family.</text>
</comment>
<dbReference type="PANTHER" id="PTHR32552:SF83">
    <property type="entry name" value="BLR3904 PROTEIN"/>
    <property type="match status" value="1"/>
</dbReference>
<dbReference type="EMBL" id="JACTNG010000003">
    <property type="protein sequence ID" value="MBO1078992.1"/>
    <property type="molecule type" value="Genomic_DNA"/>
</dbReference>
<evidence type="ECO:0000256" key="4">
    <source>
        <dbReference type="ARBA" id="ARBA00022452"/>
    </source>
</evidence>
<dbReference type="SUPFAM" id="SSF56935">
    <property type="entry name" value="Porins"/>
    <property type="match status" value="1"/>
</dbReference>
<dbReference type="Gene3D" id="2.170.130.10">
    <property type="entry name" value="TonB-dependent receptor, plug domain"/>
    <property type="match status" value="1"/>
</dbReference>
<evidence type="ECO:0000256" key="11">
    <source>
        <dbReference type="RuleBase" id="RU003357"/>
    </source>
</evidence>
<dbReference type="InterPro" id="IPR036942">
    <property type="entry name" value="Beta-barrel_TonB_sf"/>
</dbReference>
<keyword evidence="16" id="KW-1185">Reference proteome</keyword>
<keyword evidence="5 10" id="KW-0812">Transmembrane</keyword>
<evidence type="ECO:0000256" key="2">
    <source>
        <dbReference type="ARBA" id="ARBA00009810"/>
    </source>
</evidence>
<evidence type="ECO:0000259" key="13">
    <source>
        <dbReference type="Pfam" id="PF00593"/>
    </source>
</evidence>
<name>A0ABS3KPQ7_9PROT</name>
<evidence type="ECO:0000256" key="12">
    <source>
        <dbReference type="SAM" id="MobiDB-lite"/>
    </source>
</evidence>
<protein>
    <submittedName>
        <fullName evidence="15">TonB-dependent siderophore receptor</fullName>
    </submittedName>
</protein>
<accession>A0ABS3KPQ7</accession>
<feature type="domain" description="TonB-dependent receptor plug" evidence="14">
    <location>
        <begin position="83"/>
        <end position="183"/>
    </location>
</feature>
<dbReference type="InterPro" id="IPR012910">
    <property type="entry name" value="Plug_dom"/>
</dbReference>
<organism evidence="15 16">
    <name type="scientific">Roseomonas haemaphysalidis</name>
    <dbReference type="NCBI Taxonomy" id="2768162"/>
    <lineage>
        <taxon>Bacteria</taxon>
        <taxon>Pseudomonadati</taxon>
        <taxon>Pseudomonadota</taxon>
        <taxon>Alphaproteobacteria</taxon>
        <taxon>Acetobacterales</taxon>
        <taxon>Roseomonadaceae</taxon>
        <taxon>Roseomonas</taxon>
    </lineage>
</organism>
<dbReference type="Pfam" id="PF00593">
    <property type="entry name" value="TonB_dep_Rec_b-barrel"/>
    <property type="match status" value="1"/>
</dbReference>
<evidence type="ECO:0000256" key="6">
    <source>
        <dbReference type="ARBA" id="ARBA00023077"/>
    </source>
</evidence>
<comment type="subcellular location">
    <subcellularLocation>
        <location evidence="1 10">Cell outer membrane</location>
        <topology evidence="1 10">Multi-pass membrane protein</topology>
    </subcellularLocation>
</comment>
<evidence type="ECO:0000259" key="14">
    <source>
        <dbReference type="Pfam" id="PF07715"/>
    </source>
</evidence>
<keyword evidence="3 10" id="KW-0813">Transport</keyword>
<dbReference type="Proteomes" id="UP001518989">
    <property type="component" value="Unassembled WGS sequence"/>
</dbReference>
<dbReference type="PROSITE" id="PS52016">
    <property type="entry name" value="TONB_DEPENDENT_REC_3"/>
    <property type="match status" value="1"/>
</dbReference>
<gene>
    <name evidence="15" type="ORF">IAI61_08110</name>
</gene>
<feature type="domain" description="TonB-dependent receptor-like beta-barrel" evidence="13">
    <location>
        <begin position="257"/>
        <end position="718"/>
    </location>
</feature>
<evidence type="ECO:0000256" key="8">
    <source>
        <dbReference type="ARBA" id="ARBA00023170"/>
    </source>
</evidence>
<evidence type="ECO:0000313" key="15">
    <source>
        <dbReference type="EMBL" id="MBO1078992.1"/>
    </source>
</evidence>
<dbReference type="InterPro" id="IPR000531">
    <property type="entry name" value="Beta-barrel_TonB"/>
</dbReference>
<sequence length="748" mass="80211">MARRQGSGRHGSTRGEGRTGTLSQAAMMAGAAMAVPMGAGAMAQGANSTPEAPVMLPTVQVQGEAPPNTLRRAAPVNRLPGTVQDTPQTITVIPREVLEQQNVTTLEEALRNVPGVTVSIGEGNGGVNGDQFRIRGFSAQDDVYVDGLRDFGSYQRDAFTFEDVSVIKGPSGYALGTGTVGGAIAVGSRTPHLGDSLGATVTGGSGPFARGTLDLNKQFSDTGAVRLNLMGQANRAVDRDSPTGHRWGVAPSVSFGLGTDTTFTAEYLHYEYDVPTDAGVPLITLPGQRIARPITEYGLPRSTWYGSRNDRDRVQVDRLTARLSHQANEWLTIANDTRATWVDRDFAYSIVGCDAACTTSFLRGGNPTLTPSGAGNPYSQQTWALQNVTTATAKFTTGPLRHELTGGIDIWHQDTDREGFGYTTAATTNLRPQSVFPRRGLTGPTNKRNGEVTAYGAFVNERLWLIPELSVVGGVRVTRYETDYTAGAPGQVLTSDIDGDSTSVDPRAAVIFEPTRNQTYYASYSTSSTPPGSLFFTQPSTVGGFRSNYDPERNTVYEIGAKINVLDGGRLGLTGALYRVDKKNAEDVDPLGGERFASSDVQRNQGIELGISGLITPVWTINASYTAMDSETRQSRTAANVGKRVQYVPENAAALWTTYEINRGEPWNLTVGGGFTWRDKVFLNAANTAEAPANFSLDGVISHKINDNLRVQVNGYNLSDERNYGSLFGTRVLPAAGRTVLVSLNAEF</sequence>
<keyword evidence="4 10" id="KW-1134">Transmembrane beta strand</keyword>
<dbReference type="NCBIfam" id="TIGR01783">
    <property type="entry name" value="TonB-siderophor"/>
    <property type="match status" value="1"/>
</dbReference>
<dbReference type="InterPro" id="IPR010105">
    <property type="entry name" value="TonB_sidphr_rcpt"/>
</dbReference>
<dbReference type="Pfam" id="PF07715">
    <property type="entry name" value="Plug"/>
    <property type="match status" value="1"/>
</dbReference>
<keyword evidence="9 10" id="KW-0998">Cell outer membrane</keyword>
<dbReference type="CDD" id="cd01347">
    <property type="entry name" value="ligand_gated_channel"/>
    <property type="match status" value="1"/>
</dbReference>
<evidence type="ECO:0000313" key="16">
    <source>
        <dbReference type="Proteomes" id="UP001518989"/>
    </source>
</evidence>
<keyword evidence="7 10" id="KW-0472">Membrane</keyword>
<proteinExistence type="inferred from homology"/>
<dbReference type="RefSeq" id="WP_207416415.1">
    <property type="nucleotide sequence ID" value="NZ_JACTNG010000003.1"/>
</dbReference>
<dbReference type="Gene3D" id="2.40.170.20">
    <property type="entry name" value="TonB-dependent receptor, beta-barrel domain"/>
    <property type="match status" value="1"/>
</dbReference>
<evidence type="ECO:0000256" key="3">
    <source>
        <dbReference type="ARBA" id="ARBA00022448"/>
    </source>
</evidence>
<keyword evidence="8 15" id="KW-0675">Receptor</keyword>
<evidence type="ECO:0000256" key="9">
    <source>
        <dbReference type="ARBA" id="ARBA00023237"/>
    </source>
</evidence>
<reference evidence="15 16" key="1">
    <citation type="submission" date="2020-09" db="EMBL/GenBank/DDBJ databases">
        <title>Roseomonas.</title>
        <authorList>
            <person name="Zhu W."/>
        </authorList>
    </citation>
    <scope>NUCLEOTIDE SEQUENCE [LARGE SCALE GENOMIC DNA]</scope>
    <source>
        <strain evidence="15 16">573</strain>
    </source>
</reference>
<evidence type="ECO:0000256" key="1">
    <source>
        <dbReference type="ARBA" id="ARBA00004571"/>
    </source>
</evidence>
<dbReference type="InterPro" id="IPR039426">
    <property type="entry name" value="TonB-dep_rcpt-like"/>
</dbReference>
<dbReference type="InterPro" id="IPR037066">
    <property type="entry name" value="Plug_dom_sf"/>
</dbReference>
<keyword evidence="6 11" id="KW-0798">TonB box</keyword>
<evidence type="ECO:0000256" key="7">
    <source>
        <dbReference type="ARBA" id="ARBA00023136"/>
    </source>
</evidence>
<evidence type="ECO:0000256" key="10">
    <source>
        <dbReference type="PROSITE-ProRule" id="PRU01360"/>
    </source>
</evidence>
<dbReference type="PANTHER" id="PTHR32552">
    <property type="entry name" value="FERRICHROME IRON RECEPTOR-RELATED"/>
    <property type="match status" value="1"/>
</dbReference>
<comment type="caution">
    <text evidence="15">The sequence shown here is derived from an EMBL/GenBank/DDBJ whole genome shotgun (WGS) entry which is preliminary data.</text>
</comment>
<feature type="region of interest" description="Disordered" evidence="12">
    <location>
        <begin position="1"/>
        <end position="20"/>
    </location>
</feature>
<evidence type="ECO:0000256" key="5">
    <source>
        <dbReference type="ARBA" id="ARBA00022692"/>
    </source>
</evidence>